<dbReference type="Pfam" id="PF00675">
    <property type="entry name" value="Peptidase_M16"/>
    <property type="match status" value="1"/>
</dbReference>
<reference evidence="13" key="2">
    <citation type="submission" date="2016-04" db="EMBL/GenBank/DDBJ databases">
        <title>First Complete Genome Sequence of a Subdivision 6 Acidobacterium.</title>
        <authorList>
            <person name="Huang S."/>
            <person name="Vieira S."/>
            <person name="Bunk B."/>
            <person name="Riedel T."/>
            <person name="Sproeer C."/>
            <person name="Overmann J."/>
        </authorList>
    </citation>
    <scope>NUCLEOTIDE SEQUENCE [LARGE SCALE GENOMIC DNA]</scope>
    <source>
        <strain evidence="13">DSM 100886 HEG_-6_39</strain>
    </source>
</reference>
<reference evidence="12 13" key="1">
    <citation type="journal article" date="2016" name="Genome Announc.">
        <title>First Complete Genome Sequence of a Subdivision 6 Acidobacterium Strain.</title>
        <authorList>
            <person name="Huang S."/>
            <person name="Vieira S."/>
            <person name="Bunk B."/>
            <person name="Riedel T."/>
            <person name="Sproer C."/>
            <person name="Overmann J."/>
        </authorList>
    </citation>
    <scope>NUCLEOTIDE SEQUENCE [LARGE SCALE GENOMIC DNA]</scope>
    <source>
        <strain evidence="13">DSM 100886 HEG_-6_39</strain>
    </source>
</reference>
<evidence type="ECO:0000313" key="13">
    <source>
        <dbReference type="Proteomes" id="UP000076079"/>
    </source>
</evidence>
<keyword evidence="5 12" id="KW-0378">Hydrolase</keyword>
<evidence type="ECO:0000313" key="12">
    <source>
        <dbReference type="EMBL" id="AMY07690.1"/>
    </source>
</evidence>
<dbReference type="Pfam" id="PF05193">
    <property type="entry name" value="Peptidase_M16_C"/>
    <property type="match status" value="2"/>
</dbReference>
<keyword evidence="9" id="KW-0732">Signal</keyword>
<dbReference type="STRING" id="1855912.LuPra_00868"/>
<comment type="cofactor">
    <cofactor evidence="1">
        <name>Zn(2+)</name>
        <dbReference type="ChEBI" id="CHEBI:29105"/>
    </cofactor>
</comment>
<dbReference type="PROSITE" id="PS00143">
    <property type="entry name" value="INSULINASE"/>
    <property type="match status" value="1"/>
</dbReference>
<evidence type="ECO:0000259" key="11">
    <source>
        <dbReference type="Pfam" id="PF05193"/>
    </source>
</evidence>
<feature type="chain" id="PRO_5007511320" evidence="9">
    <location>
        <begin position="30"/>
        <end position="954"/>
    </location>
</feature>
<feature type="domain" description="Peptidase M16 C-terminal" evidence="11">
    <location>
        <begin position="227"/>
        <end position="405"/>
    </location>
</feature>
<dbReference type="GO" id="GO:0006508">
    <property type="term" value="P:proteolysis"/>
    <property type="evidence" value="ECO:0007669"/>
    <property type="project" value="UniProtKB-KW"/>
</dbReference>
<evidence type="ECO:0000256" key="5">
    <source>
        <dbReference type="ARBA" id="ARBA00022801"/>
    </source>
</evidence>
<feature type="domain" description="Peptidase M16 C-terminal" evidence="11">
    <location>
        <begin position="705"/>
        <end position="883"/>
    </location>
</feature>
<dbReference type="InterPro" id="IPR007863">
    <property type="entry name" value="Peptidase_M16_C"/>
</dbReference>
<keyword evidence="4" id="KW-0479">Metal-binding</keyword>
<feature type="domain" description="Peptidase M16 N-terminal" evidence="10">
    <location>
        <begin position="70"/>
        <end position="188"/>
    </location>
</feature>
<dbReference type="InterPro" id="IPR050626">
    <property type="entry name" value="Peptidase_M16"/>
</dbReference>
<evidence type="ECO:0000256" key="8">
    <source>
        <dbReference type="RuleBase" id="RU004447"/>
    </source>
</evidence>
<dbReference type="GO" id="GO:0004222">
    <property type="term" value="F:metalloendopeptidase activity"/>
    <property type="evidence" value="ECO:0007669"/>
    <property type="project" value="UniProtKB-EC"/>
</dbReference>
<sequence precursor="true">MWNHWSMTVCTRTPLIVMLSALTVGTGLAAAGQRAVVSGAHDAPLTATVPVDPRITVGTLSNGMRYYIRANKQPQNRAEIRLVVNAGSVLEDDDQRGLAHFVEHMAFNGTRHFPKHDVIAFLQSTGMRFGAHINANTSFDQTVFELRIPTDSPAVIDRSLLILEDWANAVSFEPPEIDKERGVILEEWRTGLGANARILDAQLPVLLKDSRYAERLPIGKPETIRTFPYDRLKRFYTDWYRPDLMAVIVVGDFDPAAMETLIKAHFGSIPAAAAPKPRPVYDVPDQPGTRYTIAADPEATRTTVGVSSTMSARDQSTLGAYRRMTIERTFAALLSARLSEMAQKPGAPFLAAQTNRGLFVQSAETTTLSALVPDGGAEKGLAALLAEADRVARFGFTQTELDRYRLTILRVFEQLASSTDEHTSESLADEFVRSFTQGEPIPGIAYEYALARRFLPEITLADVNGLARDWVPERNRVVSVTTPRKDGVAIPTEASLGAVIKDAGAAALTAYVDTVSATPLLEPLPKPGSVAKAESRPSGLTEWTLSNGVRVVLQPTTFKQDEVLFRAFSPGGTSLAADGDFIAAETADRIVAQGGLGTLSAIDVSKKLAGKAALVRPDIDEMFEGLNGQALNRDLETMFQLIYLTFTQPRPDAEAFRTAIEQLNAALANRQALPEAAFEDALTAAVSQNHVRALSLTREAIAQMSLDKSMAFYRDRFADASDFTFVFVGSFDLATIKPLIERYLGSLPSLHRKEAGRDVGIRPPGDVVEKLVNKGTTPKSQVGVVFTGPFENNPKNRLIVRSMADTLAGNLQRVLREDLGGTYGVSVVPAFTKQPVEEYSVSIMFACDPARASDLVKALFAVVDDFKTRGPSAGQVADEQAALRRDLEIDSRQNSSILNKLAFAYQYDEPVPDVTTLRGLYDQLSVPLLRDAANTYLNVKRYVKVVLMPEGNTP</sequence>
<dbReference type="AlphaFoldDB" id="A0A143PHD1"/>
<accession>A0A143PHD1</accession>
<dbReference type="Proteomes" id="UP000076079">
    <property type="component" value="Chromosome"/>
</dbReference>
<dbReference type="Gene3D" id="3.30.830.10">
    <property type="entry name" value="Metalloenzyme, LuxS/M16 peptidase-like"/>
    <property type="match status" value="4"/>
</dbReference>
<dbReference type="InterPro" id="IPR001431">
    <property type="entry name" value="Pept_M16_Zn_BS"/>
</dbReference>
<dbReference type="KEGG" id="abac:LuPra_00868"/>
<dbReference type="EC" id="3.4.24.55" evidence="12"/>
<evidence type="ECO:0000256" key="2">
    <source>
        <dbReference type="ARBA" id="ARBA00007261"/>
    </source>
</evidence>
<evidence type="ECO:0000256" key="9">
    <source>
        <dbReference type="SAM" id="SignalP"/>
    </source>
</evidence>
<dbReference type="SUPFAM" id="SSF63411">
    <property type="entry name" value="LuxS/MPP-like metallohydrolase"/>
    <property type="match status" value="4"/>
</dbReference>
<keyword evidence="3 12" id="KW-0645">Protease</keyword>
<protein>
    <submittedName>
        <fullName evidence="12">Protease 3</fullName>
        <ecNumber evidence="12">3.4.24.55</ecNumber>
    </submittedName>
</protein>
<gene>
    <name evidence="12" type="primary">ptrA_2</name>
    <name evidence="12" type="ORF">LuPra_00868</name>
</gene>
<keyword evidence="13" id="KW-1185">Reference proteome</keyword>
<dbReference type="InterPro" id="IPR011249">
    <property type="entry name" value="Metalloenz_LuxS/M16"/>
</dbReference>
<dbReference type="PANTHER" id="PTHR43690:SF34">
    <property type="entry name" value="ZINC PROTEASE PQQL-LIKE"/>
    <property type="match status" value="1"/>
</dbReference>
<evidence type="ECO:0000256" key="4">
    <source>
        <dbReference type="ARBA" id="ARBA00022723"/>
    </source>
</evidence>
<comment type="similarity">
    <text evidence="2 8">Belongs to the peptidase M16 family.</text>
</comment>
<evidence type="ECO:0000256" key="6">
    <source>
        <dbReference type="ARBA" id="ARBA00022833"/>
    </source>
</evidence>
<name>A0A143PHD1_LUTPR</name>
<evidence type="ECO:0000256" key="1">
    <source>
        <dbReference type="ARBA" id="ARBA00001947"/>
    </source>
</evidence>
<dbReference type="EMBL" id="CP015136">
    <property type="protein sequence ID" value="AMY07690.1"/>
    <property type="molecule type" value="Genomic_DNA"/>
</dbReference>
<organism evidence="12 13">
    <name type="scientific">Luteitalea pratensis</name>
    <dbReference type="NCBI Taxonomy" id="1855912"/>
    <lineage>
        <taxon>Bacteria</taxon>
        <taxon>Pseudomonadati</taxon>
        <taxon>Acidobacteriota</taxon>
        <taxon>Vicinamibacteria</taxon>
        <taxon>Vicinamibacterales</taxon>
        <taxon>Vicinamibacteraceae</taxon>
        <taxon>Luteitalea</taxon>
    </lineage>
</organism>
<dbReference type="PANTHER" id="PTHR43690">
    <property type="entry name" value="NARDILYSIN"/>
    <property type="match status" value="1"/>
</dbReference>
<feature type="signal peptide" evidence="9">
    <location>
        <begin position="1"/>
        <end position="29"/>
    </location>
</feature>
<evidence type="ECO:0000256" key="7">
    <source>
        <dbReference type="ARBA" id="ARBA00023049"/>
    </source>
</evidence>
<dbReference type="InterPro" id="IPR011765">
    <property type="entry name" value="Pept_M16_N"/>
</dbReference>
<evidence type="ECO:0000256" key="3">
    <source>
        <dbReference type="ARBA" id="ARBA00022670"/>
    </source>
</evidence>
<keyword evidence="7" id="KW-0482">Metalloprotease</keyword>
<dbReference type="PATRIC" id="fig|1813736.3.peg.906"/>
<proteinExistence type="inferred from homology"/>
<evidence type="ECO:0000259" key="10">
    <source>
        <dbReference type="Pfam" id="PF00675"/>
    </source>
</evidence>
<dbReference type="GO" id="GO:0046872">
    <property type="term" value="F:metal ion binding"/>
    <property type="evidence" value="ECO:0007669"/>
    <property type="project" value="UniProtKB-KW"/>
</dbReference>
<keyword evidence="6" id="KW-0862">Zinc</keyword>